<dbReference type="EMBL" id="JPEO01000009">
    <property type="protein sequence ID" value="KFZ37084.1"/>
    <property type="molecule type" value="Genomic_DNA"/>
</dbReference>
<evidence type="ECO:0000256" key="2">
    <source>
        <dbReference type="PIRSR" id="PIRSR640198-2"/>
    </source>
</evidence>
<feature type="active site" evidence="1">
    <location>
        <position position="443"/>
    </location>
</feature>
<dbReference type="AlphaFoldDB" id="A0A094JGC6"/>
<keyword evidence="2" id="KW-0067">ATP-binding</keyword>
<dbReference type="PROSITE" id="PS51459">
    <property type="entry name" value="FIDO"/>
    <property type="match status" value="1"/>
</dbReference>
<dbReference type="InterPro" id="IPR036597">
    <property type="entry name" value="Fido-like_dom_sf"/>
</dbReference>
<evidence type="ECO:0000313" key="4">
    <source>
        <dbReference type="EMBL" id="KFZ37084.1"/>
    </source>
</evidence>
<feature type="binding site" evidence="2">
    <location>
        <begin position="447"/>
        <end position="454"/>
    </location>
    <ligand>
        <name>ATP</name>
        <dbReference type="ChEBI" id="CHEBI:30616"/>
    </ligand>
</feature>
<dbReference type="RefSeq" id="WP_037443369.1">
    <property type="nucleotide sequence ID" value="NZ_JPEO01000009.1"/>
</dbReference>
<keyword evidence="5" id="KW-1185">Reference proteome</keyword>
<dbReference type="PANTHER" id="PTHR13504">
    <property type="entry name" value="FIDO DOMAIN-CONTAINING PROTEIN DDB_G0283145"/>
    <property type="match status" value="1"/>
</dbReference>
<comment type="caution">
    <text evidence="4">The sequence shown here is derived from an EMBL/GenBank/DDBJ whole genome shotgun (WGS) entry which is preliminary data.</text>
</comment>
<dbReference type="eggNOG" id="COG3177">
    <property type="taxonomic scope" value="Bacteria"/>
</dbReference>
<gene>
    <name evidence="4" type="ORF">HR45_12670</name>
</gene>
<protein>
    <submittedName>
        <fullName evidence="4">Fic family protein</fullName>
    </submittedName>
</protein>
<dbReference type="InterPro" id="IPR040198">
    <property type="entry name" value="Fido_containing"/>
</dbReference>
<proteinExistence type="predicted"/>
<dbReference type="InterPro" id="IPR003812">
    <property type="entry name" value="Fido"/>
</dbReference>
<accession>A0A094JGC6</accession>
<evidence type="ECO:0000259" key="3">
    <source>
        <dbReference type="PROSITE" id="PS51459"/>
    </source>
</evidence>
<dbReference type="Pfam" id="PF02661">
    <property type="entry name" value="Fic"/>
    <property type="match status" value="1"/>
</dbReference>
<sequence>MNNISKKLADSLEQLKLLQGAGVVAIQSKQLSRVHRERLLKHGFIREVIRGWYIPAMPDEKHGDSTSWYTSFWDFCAAYLSERFDKSWCLSPEQSLSLHIGDRTVPQQLLVRSPKGNNKPTAFLHNTSIFDVRLNMPDVEYIENLEGLNVYNLASALVYCSAHQFQNAPIQMRTALSMVTDASDVLSILLEGNHSVIAGRLAGAFRNIGRDLIANNILKGMQAADFKVQEEDPFAEKVQISFGRRDVSPYVNRMRLMWAQMREGVIAHFPPVSSQAINIEIYMAEVEDKYITDAYHSLSIEGYRVTPELIQLVKSGNWQAESSDESRKHLDAMAAKGYRDAFQEVKKSVRAVLEGKNPADVLEQTHSDWYLALFSPSVAAGIIKQSELAGYRTGPVYIRQSMHTPPNRDAIRDMMPTLFDLLAEEENAAVRAVLGHFIFVYIHPYFDGNGRMGRFIMNLMMASGGYPWTVVPVERRNEYMQALEAASVKQDIVPFTQLLASLIE</sequence>
<dbReference type="STRING" id="1515746.HR45_12670"/>
<reference evidence="4 5" key="1">
    <citation type="submission" date="2014-06" db="EMBL/GenBank/DDBJ databases">
        <title>Shewanella sp. YQH10.</title>
        <authorList>
            <person name="Liu Y."/>
            <person name="Zeng R."/>
        </authorList>
    </citation>
    <scope>NUCLEOTIDE SEQUENCE [LARGE SCALE GENOMIC DNA]</scope>
    <source>
        <strain evidence="4 5">YQH10</strain>
    </source>
</reference>
<evidence type="ECO:0000256" key="1">
    <source>
        <dbReference type="PIRSR" id="PIRSR640198-1"/>
    </source>
</evidence>
<dbReference type="Proteomes" id="UP000029264">
    <property type="component" value="Unassembled WGS sequence"/>
</dbReference>
<dbReference type="SUPFAM" id="SSF140931">
    <property type="entry name" value="Fic-like"/>
    <property type="match status" value="1"/>
</dbReference>
<keyword evidence="2" id="KW-0547">Nucleotide-binding</keyword>
<name>A0A094JGC6_9GAMM</name>
<evidence type="ECO:0000313" key="5">
    <source>
        <dbReference type="Proteomes" id="UP000029264"/>
    </source>
</evidence>
<dbReference type="PANTHER" id="PTHR13504:SF38">
    <property type="entry name" value="FIDO DOMAIN-CONTAINING PROTEIN"/>
    <property type="match status" value="1"/>
</dbReference>
<feature type="domain" description="Fido" evidence="3">
    <location>
        <begin position="357"/>
        <end position="501"/>
    </location>
</feature>
<dbReference type="OrthoDB" id="9807853at2"/>
<organism evidence="4 5">
    <name type="scientific">Shewanella mangrovi</name>
    <dbReference type="NCBI Taxonomy" id="1515746"/>
    <lineage>
        <taxon>Bacteria</taxon>
        <taxon>Pseudomonadati</taxon>
        <taxon>Pseudomonadota</taxon>
        <taxon>Gammaproteobacteria</taxon>
        <taxon>Alteromonadales</taxon>
        <taxon>Shewanellaceae</taxon>
        <taxon>Shewanella</taxon>
    </lineage>
</organism>
<dbReference type="GO" id="GO:0005524">
    <property type="term" value="F:ATP binding"/>
    <property type="evidence" value="ECO:0007669"/>
    <property type="project" value="UniProtKB-KW"/>
</dbReference>
<dbReference type="Gene3D" id="1.10.3290.10">
    <property type="entry name" value="Fido-like domain"/>
    <property type="match status" value="1"/>
</dbReference>